<evidence type="ECO:0000313" key="5">
    <source>
        <dbReference type="Proteomes" id="UP000189703"/>
    </source>
</evidence>
<evidence type="ECO:0000313" key="6">
    <source>
        <dbReference type="RefSeq" id="XP_010261453.1"/>
    </source>
</evidence>
<dbReference type="InterPro" id="IPR003613">
    <property type="entry name" value="Ubox_domain"/>
</dbReference>
<dbReference type="Pfam" id="PF04564">
    <property type="entry name" value="U-box"/>
    <property type="match status" value="1"/>
</dbReference>
<dbReference type="Gene3D" id="1.25.10.10">
    <property type="entry name" value="Leucine-rich Repeat Variant"/>
    <property type="match status" value="3"/>
</dbReference>
<gene>
    <name evidence="6" type="primary">LOC104600282</name>
</gene>
<proteinExistence type="predicted"/>
<dbReference type="UniPathway" id="UPA00143"/>
<dbReference type="KEGG" id="nnu:104600282"/>
<dbReference type="SMART" id="SM00504">
    <property type="entry name" value="Ubox"/>
    <property type="match status" value="1"/>
</dbReference>
<dbReference type="SMART" id="SM00185">
    <property type="entry name" value="ARM"/>
    <property type="match status" value="7"/>
</dbReference>
<comment type="pathway">
    <text evidence="2">Protein modification; protein ubiquitination.</text>
</comment>
<reference evidence="6" key="1">
    <citation type="submission" date="2025-08" db="UniProtKB">
        <authorList>
            <consortium name="RefSeq"/>
        </authorList>
    </citation>
    <scope>IDENTIFICATION</scope>
</reference>
<dbReference type="AlphaFoldDB" id="A0A1U8A4X3"/>
<dbReference type="SUPFAM" id="SSF57850">
    <property type="entry name" value="RING/U-box"/>
    <property type="match status" value="1"/>
</dbReference>
<dbReference type="GeneID" id="104600282"/>
<accession>A0A1U8A4X3</accession>
<dbReference type="CDD" id="cd16664">
    <property type="entry name" value="RING-Ubox_PUB"/>
    <property type="match status" value="1"/>
</dbReference>
<protein>
    <recommendedName>
        <fullName evidence="3">RING-type E3 ubiquitin transferase</fullName>
        <ecNumber evidence="3">2.3.2.27</ecNumber>
    </recommendedName>
</protein>
<name>A0A1U8A4X3_NELNU</name>
<evidence type="ECO:0000256" key="2">
    <source>
        <dbReference type="ARBA" id="ARBA00004906"/>
    </source>
</evidence>
<dbReference type="EC" id="2.3.2.27" evidence="3"/>
<keyword evidence="4" id="KW-0808">Transferase</keyword>
<dbReference type="PANTHER" id="PTHR45958:SF4">
    <property type="entry name" value="U-BOX DOMAIN-CONTAINING PROTEIN 42-RELATED"/>
    <property type="match status" value="1"/>
</dbReference>
<dbReference type="RefSeq" id="XP_010261453.1">
    <property type="nucleotide sequence ID" value="XM_010263151.2"/>
</dbReference>
<dbReference type="PROSITE" id="PS51698">
    <property type="entry name" value="U_BOX"/>
    <property type="match status" value="1"/>
</dbReference>
<dbReference type="SUPFAM" id="SSF48371">
    <property type="entry name" value="ARM repeat"/>
    <property type="match status" value="1"/>
</dbReference>
<evidence type="ECO:0000256" key="1">
    <source>
        <dbReference type="ARBA" id="ARBA00000900"/>
    </source>
</evidence>
<comment type="catalytic activity">
    <reaction evidence="1">
        <text>S-ubiquitinyl-[E2 ubiquitin-conjugating enzyme]-L-cysteine + [acceptor protein]-L-lysine = [E2 ubiquitin-conjugating enzyme]-L-cysteine + N(6)-ubiquitinyl-[acceptor protein]-L-lysine.</text>
        <dbReference type="EC" id="2.3.2.27"/>
    </reaction>
</comment>
<dbReference type="InterPro" id="IPR013083">
    <property type="entry name" value="Znf_RING/FYVE/PHD"/>
</dbReference>
<dbReference type="Gene3D" id="3.30.40.10">
    <property type="entry name" value="Zinc/RING finger domain, C3HC4 (zinc finger)"/>
    <property type="match status" value="1"/>
</dbReference>
<dbReference type="InterPro" id="IPR052608">
    <property type="entry name" value="U-box_domain_protein"/>
</dbReference>
<dbReference type="OMA" id="NEPMNSK"/>
<dbReference type="InterPro" id="IPR000225">
    <property type="entry name" value="Armadillo"/>
</dbReference>
<evidence type="ECO:0000256" key="4">
    <source>
        <dbReference type="ARBA" id="ARBA00022679"/>
    </source>
</evidence>
<dbReference type="InterPro" id="IPR011989">
    <property type="entry name" value="ARM-like"/>
</dbReference>
<dbReference type="InterPro" id="IPR045210">
    <property type="entry name" value="RING-Ubox_PUB"/>
</dbReference>
<organism evidence="5 6">
    <name type="scientific">Nelumbo nucifera</name>
    <name type="common">Sacred lotus</name>
    <dbReference type="NCBI Taxonomy" id="4432"/>
    <lineage>
        <taxon>Eukaryota</taxon>
        <taxon>Viridiplantae</taxon>
        <taxon>Streptophyta</taxon>
        <taxon>Embryophyta</taxon>
        <taxon>Tracheophyta</taxon>
        <taxon>Spermatophyta</taxon>
        <taxon>Magnoliopsida</taxon>
        <taxon>Proteales</taxon>
        <taxon>Nelumbonaceae</taxon>
        <taxon>Nelumbo</taxon>
    </lineage>
</organism>
<dbReference type="OrthoDB" id="10064100at2759"/>
<sequence>MSLVEDTSPIVVLGQTLLATISEITASVVCVEIEQENFMEVGCYLDRTSPAIIELQFSENKPLNAIEILQTLTKSINHAKDLMEKCRTKGHSILDAEVKSIIEQLEGVIKDIGEGLSLIPSSMFKEQEYAEVAIRSLSQEMQNVHFKVSPTEASDTKDAVQVQSLSEEIQNVKFENSQTEVPETKETIHVQPLKQLPEEEHTAIETDLYSINAEFFTDDLQSIDMLHLTGSPKGMKFIDQVSLRNSSNQYLKTLPQVAEYIEPLYEAFICPLTQKIMDDPVTIENGVTYERRAITEWFKKFEDSSGVICPTTGKKLSTRDLNTNVALKTTIEEWKERNEAARIKVARAALSLASSDNMILEALKDLQDLCQQKKQNKVQARNMGMLSLLAHILEYKDRKVRCATLDTLRLLVKEDDEGKDIIEQTKAIPTTIKMLSSNYLPEKHASLLFLLELSRCKSLCEKIGSVTGCILMLITMKYNYSYDPFAAEKADEILQNLETSSKNVMCMAENGLLEPLLHHLIEGTEEMQMEMARCLGEIVLARQIRTHVAERASPPLIKMVHSGNSLTRKAALKALVQISSYSPNRRILVNAGTVPIMIEEIFKRTIDNEPMDAKEESVAILANILESDQAPEDLQVSTQGRTMASDHVVYKIIQMLKSSSQDEVKFNLIRILLCLTNAPKATVTIVSVVKETEVSYNLIELINSPHEKLGIASIKLLITLSPYIGHTLSERLCKTRGQPESLIKKPTEINQITEKHAVSANFLARLPRQNLTLNLALLHKNTVPTILETINEIQITGSRASRFAISYLEGLVGILVRFTTTLYESQVLLLAKSHNLASVFTELLIRTESDEIQKLSAIGLENLSSESINLSRPPQLKKSNSKITRLLSFHSSKERSTQICPVHRGACSSQTTFCLLDNKAVERLLACLDHENVEVVEAALSALCTLLDDKVDVDKSVSLLNEMNLIQHLLNVMGEHRKESVQQKSFWLVERFLVRDGGRSVSVLSQDRFLPSILVSAFHGGDVNTRQMAEKILRHLNKMPNFSTPKF</sequence>
<dbReference type="PANTHER" id="PTHR45958">
    <property type="entry name" value="RING-TYPE E3 UBIQUITIN TRANSFERASE"/>
    <property type="match status" value="1"/>
</dbReference>
<dbReference type="Proteomes" id="UP000189703">
    <property type="component" value="Unplaced"/>
</dbReference>
<dbReference type="InterPro" id="IPR016024">
    <property type="entry name" value="ARM-type_fold"/>
</dbReference>
<evidence type="ECO:0000256" key="3">
    <source>
        <dbReference type="ARBA" id="ARBA00012483"/>
    </source>
</evidence>
<dbReference type="GO" id="GO:0061630">
    <property type="term" value="F:ubiquitin protein ligase activity"/>
    <property type="evidence" value="ECO:0007669"/>
    <property type="project" value="UniProtKB-EC"/>
</dbReference>
<keyword evidence="5" id="KW-1185">Reference proteome</keyword>
<dbReference type="GO" id="GO:0016567">
    <property type="term" value="P:protein ubiquitination"/>
    <property type="evidence" value="ECO:0007669"/>
    <property type="project" value="UniProtKB-UniPathway"/>
</dbReference>
<dbReference type="eggNOG" id="KOG0167">
    <property type="taxonomic scope" value="Eukaryota"/>
</dbReference>